<feature type="domain" description="HTH araC/xylS-type" evidence="5">
    <location>
        <begin position="180"/>
        <end position="280"/>
    </location>
</feature>
<evidence type="ECO:0000256" key="4">
    <source>
        <dbReference type="ARBA" id="ARBA00023163"/>
    </source>
</evidence>
<evidence type="ECO:0000256" key="3">
    <source>
        <dbReference type="ARBA" id="ARBA00023159"/>
    </source>
</evidence>
<name>A0ABW5R472_9BACL</name>
<keyword evidence="7" id="KW-1185">Reference proteome</keyword>
<dbReference type="SUPFAM" id="SSF46689">
    <property type="entry name" value="Homeodomain-like"/>
    <property type="match status" value="2"/>
</dbReference>
<keyword evidence="3" id="KW-0010">Activator</keyword>
<accession>A0ABW5R472</accession>
<dbReference type="Pfam" id="PF02311">
    <property type="entry name" value="AraC_binding"/>
    <property type="match status" value="1"/>
</dbReference>
<keyword evidence="1" id="KW-0805">Transcription regulation</keyword>
<gene>
    <name evidence="6" type="ORF">ACFSW5_23825</name>
</gene>
<sequence>MESTERLTHLRFVLSPSEEQPLPLTVESLGHNRDQEKVDRPQGYPLYHWIQTERGEGRIAYDDKTVSLPPGSGVLLIPHAPHRYAAVEGSGWETFYLTFGGSASEAILESLGMNRSAYYKWEPDTPFTRQMQQMLRRSETDDDVFGLQLSADAYRFLVMLKKYGQLHNNAPISRNVEKLRPLIEWMEGHLADPDIGLPELAAVLGVSPRHLNGLFRQTFGLSPYAYFINLRIRKAKELLVMQPSAPVRQIGELVGFRDASHFVATFRRSASMTPDQFRRLH</sequence>
<dbReference type="Pfam" id="PF12833">
    <property type="entry name" value="HTH_18"/>
    <property type="match status" value="1"/>
</dbReference>
<evidence type="ECO:0000259" key="5">
    <source>
        <dbReference type="PROSITE" id="PS01124"/>
    </source>
</evidence>
<dbReference type="InterPro" id="IPR050204">
    <property type="entry name" value="AraC_XylS_family_regulators"/>
</dbReference>
<organism evidence="6 7">
    <name type="scientific">Paenibacillus thailandensis</name>
    <dbReference type="NCBI Taxonomy" id="393250"/>
    <lineage>
        <taxon>Bacteria</taxon>
        <taxon>Bacillati</taxon>
        <taxon>Bacillota</taxon>
        <taxon>Bacilli</taxon>
        <taxon>Bacillales</taxon>
        <taxon>Paenibacillaceae</taxon>
        <taxon>Paenibacillus</taxon>
    </lineage>
</organism>
<dbReference type="InterPro" id="IPR018062">
    <property type="entry name" value="HTH_AraC-typ_CS"/>
</dbReference>
<dbReference type="Gene3D" id="2.60.120.280">
    <property type="entry name" value="Regulatory protein AraC"/>
    <property type="match status" value="1"/>
</dbReference>
<dbReference type="EMBL" id="JBHUMY010000041">
    <property type="protein sequence ID" value="MFD2663271.1"/>
    <property type="molecule type" value="Genomic_DNA"/>
</dbReference>
<dbReference type="InterPro" id="IPR018060">
    <property type="entry name" value="HTH_AraC"/>
</dbReference>
<protein>
    <submittedName>
        <fullName evidence="6">Helix-turn-helix domain-containing protein</fullName>
    </submittedName>
</protein>
<keyword evidence="2" id="KW-0238">DNA-binding</keyword>
<dbReference type="PROSITE" id="PS00041">
    <property type="entry name" value="HTH_ARAC_FAMILY_1"/>
    <property type="match status" value="1"/>
</dbReference>
<dbReference type="PANTHER" id="PTHR46796">
    <property type="entry name" value="HTH-TYPE TRANSCRIPTIONAL ACTIVATOR RHAS-RELATED"/>
    <property type="match status" value="1"/>
</dbReference>
<dbReference type="InterPro" id="IPR009057">
    <property type="entry name" value="Homeodomain-like_sf"/>
</dbReference>
<proteinExistence type="predicted"/>
<dbReference type="InterPro" id="IPR037923">
    <property type="entry name" value="HTH-like"/>
</dbReference>
<dbReference type="SUPFAM" id="SSF51215">
    <property type="entry name" value="Regulatory protein AraC"/>
    <property type="match status" value="1"/>
</dbReference>
<evidence type="ECO:0000256" key="2">
    <source>
        <dbReference type="ARBA" id="ARBA00023125"/>
    </source>
</evidence>
<dbReference type="Gene3D" id="1.10.10.60">
    <property type="entry name" value="Homeodomain-like"/>
    <property type="match status" value="2"/>
</dbReference>
<reference evidence="7" key="1">
    <citation type="journal article" date="2019" name="Int. J. Syst. Evol. Microbiol.">
        <title>The Global Catalogue of Microorganisms (GCM) 10K type strain sequencing project: providing services to taxonomists for standard genome sequencing and annotation.</title>
        <authorList>
            <consortium name="The Broad Institute Genomics Platform"/>
            <consortium name="The Broad Institute Genome Sequencing Center for Infectious Disease"/>
            <person name="Wu L."/>
            <person name="Ma J."/>
        </authorList>
    </citation>
    <scope>NUCLEOTIDE SEQUENCE [LARGE SCALE GENOMIC DNA]</scope>
    <source>
        <strain evidence="7">TISTR 1827</strain>
    </source>
</reference>
<keyword evidence="4" id="KW-0804">Transcription</keyword>
<dbReference type="SMART" id="SM00342">
    <property type="entry name" value="HTH_ARAC"/>
    <property type="match status" value="1"/>
</dbReference>
<evidence type="ECO:0000256" key="1">
    <source>
        <dbReference type="ARBA" id="ARBA00023015"/>
    </source>
</evidence>
<evidence type="ECO:0000313" key="7">
    <source>
        <dbReference type="Proteomes" id="UP001597493"/>
    </source>
</evidence>
<comment type="caution">
    <text evidence="6">The sequence shown here is derived from an EMBL/GenBank/DDBJ whole genome shotgun (WGS) entry which is preliminary data.</text>
</comment>
<evidence type="ECO:0000313" key="6">
    <source>
        <dbReference type="EMBL" id="MFD2663271.1"/>
    </source>
</evidence>
<dbReference type="RefSeq" id="WP_379278979.1">
    <property type="nucleotide sequence ID" value="NZ_JBHUGT010000028.1"/>
</dbReference>
<dbReference type="PROSITE" id="PS01124">
    <property type="entry name" value="HTH_ARAC_FAMILY_2"/>
    <property type="match status" value="1"/>
</dbReference>
<dbReference type="InterPro" id="IPR003313">
    <property type="entry name" value="AraC-bd"/>
</dbReference>
<dbReference type="Proteomes" id="UP001597493">
    <property type="component" value="Unassembled WGS sequence"/>
</dbReference>